<comment type="caution">
    <text evidence="4">The sequence shown here is derived from an EMBL/GenBank/DDBJ whole genome shotgun (WGS) entry which is preliminary data.</text>
</comment>
<protein>
    <submittedName>
        <fullName evidence="4">Coat F domain-containing protein</fullName>
    </submittedName>
</protein>
<dbReference type="InterPro" id="IPR012347">
    <property type="entry name" value="Ferritin-like"/>
</dbReference>
<organism evidence="4 5">
    <name type="scientific">Neobacillus bataviensis</name>
    <dbReference type="NCBI Taxonomy" id="220685"/>
    <lineage>
        <taxon>Bacteria</taxon>
        <taxon>Bacillati</taxon>
        <taxon>Bacillota</taxon>
        <taxon>Bacilli</taxon>
        <taxon>Bacillales</taxon>
        <taxon>Bacillaceae</taxon>
        <taxon>Neobacillus</taxon>
    </lineage>
</organism>
<evidence type="ECO:0000256" key="1">
    <source>
        <dbReference type="ARBA" id="ARBA00022969"/>
    </source>
</evidence>
<evidence type="ECO:0000313" key="4">
    <source>
        <dbReference type="EMBL" id="TWE01792.1"/>
    </source>
</evidence>
<dbReference type="GO" id="GO:0030435">
    <property type="term" value="P:sporulation resulting in formation of a cellular spore"/>
    <property type="evidence" value="ECO:0007669"/>
    <property type="project" value="UniProtKB-KW"/>
</dbReference>
<proteinExistence type="inferred from homology"/>
<dbReference type="PANTHER" id="PTHR39183:SF1">
    <property type="entry name" value="SPORE COAT PROTEIN F-LIKE PROTEIN YHCQ"/>
    <property type="match status" value="1"/>
</dbReference>
<keyword evidence="5" id="KW-1185">Reference proteome</keyword>
<dbReference type="Proteomes" id="UP000319671">
    <property type="component" value="Unassembled WGS sequence"/>
</dbReference>
<evidence type="ECO:0000313" key="5">
    <source>
        <dbReference type="Proteomes" id="UP000319671"/>
    </source>
</evidence>
<evidence type="ECO:0000256" key="3">
    <source>
        <dbReference type="ARBA" id="ARBA00024344"/>
    </source>
</evidence>
<dbReference type="AlphaFoldDB" id="A0A561DEH4"/>
<name>A0A561DEH4_9BACI</name>
<dbReference type="Gene3D" id="1.20.1260.10">
    <property type="match status" value="1"/>
</dbReference>
<sequence length="276" mass="30909">MPFGAHEAMEVHEILTEKINMINHFNLYAQQAKNPQLKEMIHRHLQEEIKSYDAIVSYTHDYQNFAPMSPNTNVGSVKPDEIQYGLDNPSMLAPESNTTFNDYEIASALLICHKNGAANGVKATLEIADPNLRQVLLNGAVNCVNQAYEVFLFMNQQGQYQIPTMRDHTAKTYLHTFQPVSESLKAQYVVNPIQAQGADQGMMLNARGGTQMNQPTHVSRSGQNIMPMGQTMQSLSGMAANGNMQQQQPQHVQNPMYGQMMGNQSNIQQGTQHYNH</sequence>
<dbReference type="PANTHER" id="PTHR39183">
    <property type="entry name" value="SPORE COAT PROTEIN F-LIKE PROTEIN YHCQ"/>
    <property type="match status" value="1"/>
</dbReference>
<dbReference type="InterPro" id="IPR012851">
    <property type="entry name" value="Spore_coat_CotF-like"/>
</dbReference>
<keyword evidence="1" id="KW-0749">Sporulation</keyword>
<reference evidence="4 5" key="1">
    <citation type="submission" date="2019-06" db="EMBL/GenBank/DDBJ databases">
        <title>Sorghum-associated microbial communities from plants grown in Nebraska, USA.</title>
        <authorList>
            <person name="Schachtman D."/>
        </authorList>
    </citation>
    <scope>NUCLEOTIDE SEQUENCE [LARGE SCALE GENOMIC DNA]</scope>
    <source>
        <strain evidence="4 5">2482</strain>
    </source>
</reference>
<comment type="similarity">
    <text evidence="3">Belongs to the CotF family.</text>
</comment>
<dbReference type="EMBL" id="VIVN01000005">
    <property type="protein sequence ID" value="TWE01792.1"/>
    <property type="molecule type" value="Genomic_DNA"/>
</dbReference>
<accession>A0A561DEH4</accession>
<comment type="subcellular location">
    <subcellularLocation>
        <location evidence="2">Spore coat</location>
    </subcellularLocation>
</comment>
<evidence type="ECO:0000256" key="2">
    <source>
        <dbReference type="ARBA" id="ARBA00024325"/>
    </source>
</evidence>
<dbReference type="Pfam" id="PF07875">
    <property type="entry name" value="Coat_F"/>
    <property type="match status" value="1"/>
</dbReference>
<gene>
    <name evidence="4" type="ORF">FB550_105160</name>
</gene>
<dbReference type="RefSeq" id="WP_144565116.1">
    <property type="nucleotide sequence ID" value="NZ_VIVN01000005.1"/>
</dbReference>